<accession>A0A5M6CAN0</accession>
<dbReference type="Gene3D" id="2.180.10.10">
    <property type="entry name" value="RHS repeat-associated core"/>
    <property type="match status" value="2"/>
</dbReference>
<evidence type="ECO:0000256" key="1">
    <source>
        <dbReference type="SAM" id="MobiDB-lite"/>
    </source>
</evidence>
<gene>
    <name evidence="2" type="ORF">F0919_15630</name>
</gene>
<name>A0A5M6CAN0_9BACT</name>
<dbReference type="RefSeq" id="WP_150033730.1">
    <property type="nucleotide sequence ID" value="NZ_VWSH01000004.1"/>
</dbReference>
<sequence>MKKAFKSSVIITVYLIAVSICFFPAGTFGQTFNFKQFDHNVMHTADSIKAHGLNDTIIVSHSAWDDMVSNSSSWASYIKFKSVHDIVRFSVNHRYPFKIFSPYTLRLTYKVYGFSNPATPNTATSPVINDTLTISFNPDSLALYQDKQYKKYSNYHKIMIVLTGLYKIDGAGGTPTPVTLGPGSTFNLLNFNVEGAVLFEPYNTRVKNGSNFYTAYGASANLKIDKSTATHDYLPVVWKPNGMTIFDNLQLNLLPVKYELEWTYVDNYKVDPYNNTTPISTKSASNLSYSFVDNATKVWVDTNYYKIPLIYQKGYVIYRVRLVRPDSSEYKYPIYGPWTLASTGTVSGVASNNIYQIDTAHLSDSLNWQYTVSFAEQGKYKHVMSYYDGMLKNRQSITRFNSTPGKLIATEQIYDYEGRPSISILPTPVNSPSFRYQLKLALNKNTGNPYQPQDFDTVQLTSCPADILLPPLHDSSLADIYYSPNNPDKSGYQKFVPDAGGFPLVQTVYSPGYDERVEKQGGAGDTLQIGYKHNIKNDYVGTEQNDLNRYFGTNIGWTEYYRKTVARDPNGQLSLNITNYKGKTMMSSMVGLPDTTIHALVSNENLADSVQYTDDFLAGTTQQIIGNKRILDKNFFNEAAGNNTAKYVYKFKPFETFCIGKYLTVKAQYDYRIFDECGVIVAHSDSVLGYSGVVTSGSQVAFEQTPPLGFYMEKGTHSLHKELTINTDDVAFAVDTFMSLPTTENCLKDEPWFIKQSVLSKQFPCPENYVDLDCPSCGSKKYEMIQELYPNQDSAYIKRKYGVYHTINGVVIGNNNSDFTIYCGTGTNPNNWHQEFTAEDVLTGGGEGTPYPGGLTLGNWENLNQAGWGPTVFPAGPYIILNGTDTLNCKYRYQNACITTMPDTIIRFGNIYTNLQQLPVEDFINIFDDSIAEALLPLHPEYCKMLDCVDDPYAKKLRKIPNADIADQLGMMKLADIIANDPIHGKMMAYPALFPNPFDTMAYLQDGYLCLDTIAFNQAYCQTSIGNMLEQCQSEMFQSEIASGTLINDYVKEKYFEAIRNIYLSNRARYLYILMPGFPNGIDCSICDTVRMHLIPEPVFPNNDSIYYTLLDNITTAVNNTSTTVPVTGLSVVNQYLSMLDTIDMTGYQNASDSAVGTYIGTSNTLMNAVLDSMMAQFTNCLPAANLDNVRDYLENLYNTGQVINWQFTPEQVTDALVSNGINMDDLCNPYIVSYDKLMAPPDDYGSGGIKCGNVSMFDGITEFLNGLSLSALQNPGNDYFVPLTGGNPFATLISQQLGNVNTCIANVEFNSQQQLYTISYSRSGLTVKVSLKASQGGTFVDPFIPGSGETVSLQAYCMKEIYNAFPSGYIADYSFAVVAKHESSSSTHYYNMKAWNDKITINNLGENPISECVPCTEMKKLYLQFRDTCTAYNVKGVMHPYYKTMLKNFMNYRLKRAFTDEQYIDFVESCALADSMTIKDMIVFQLVFGDSTAAFTFVDALNNYDPVVNIIPLYVYRISGSNYKVGISLKDIPKNKLRLFYDYIHTYPCTSHALNVTFQDIDDESYLSTVFVPVGTTLSNSVVFPGAPNSLTFYNIGTYDAWNGTAFTPCYMYSIYTPNINDFAGNNRKMATLEQYVYNHTASVIFLHGIQHSINSEYYLPEKQGYLQYAYYNQSLPSITVLDKLQVVSLESGIPVLNGKVLSYGHPAQPSYIQNLYIGDPSTATDNTHYDKLQYILSRVMAHFGGGIFFTGPNTVNIPVGTGMLTAFRCRDTAFWYRYFDTGDTMYNVFIRTPEYIDTNYLPGYMVQDYGFNLGDDNSRSFHITLNNTSSPVPDLDLNGFTDFTVAKNKVLHNVLLDHAIGENSLLADTVDNCERDLLNTAVYEGKIKYKFYIDSIRERLYADFYDYIMNEGISENLFISYRNQRFNYTLYNYDRAGNLTLTVPPAGVFPVPSPNLSLVDDYRTNPSAGNIIPPDAKISEYKYNTLNQVVYQKTPDGGATDFYYDAAGRVIFSQNDKQKPSGKMTYTLYDKQGRIVETGQAKVACPYFTPIYPATVSTVGPPCSYYDPVNHKITCLPPIVTSLAHKSNEEIIAYVRSKDREEVVLTNYDTVSVNIAANLGYSPQENLRKRVATIKYFDFLGTTDSAAANYTYAMHFSYDIAGNVKTLTRDYPEWKNIGQRFKRVDYDYDVISGKVNLLSYNRGFADQFYQKYSYDDDNRITEVNTSNDGIIWQRDASYQYYQHGPLARISVGDLRVQGVDYAYTIQGWLKAINGDQLNPQMDMGEDAIGNSVHANDAVALTLDYFKGDYKPIGDTAVMHIAAMGKNMYNGNIPRATTSILPFPDLASTYTYDQLNRIVRADYANMSRATADLTTTADYYSSYAYDPDGNLKKLVRNGNNPSHQQMDSMRYYYGSYTNYSTNNNKLVNITDMADDNYSNDIRKYVNQYTNRYNYDPTGNVTQDLVSGQDDIVWNHYNKVTRDFNGTQNQTLGFQYDGAGNRYLKSVSQSSPGKDSSTAYSDYYVRDAQGNILAIYKNEANYAMTKQQWIEYITASAMVLCNPKIYIRDFINPFYSYNSYFRDHVLQVANTNDSWVHDQITDSAVSFYMSGDPTIFYNTVSGAYSANHMFGDMALYDQANNINVLGDNLNNWLSNNDEAHNKFLHDLCSNNLQLNPDFVQLLCSTAPDLLEGIMSDYSIDGYNPHNCDVNDSLLNKYIIEHGIEPVAFFSEINAAGKDFPTAFNSFLAGLYNSATLFHLDNDELTAYQLLCLKAPNAFRAAMNAFGIPKHDDCDADIREVDKWVGESSNNLAYFNNTLSTDRDNTDELNNFIGSLIYDNNAVTETDVLQNVFTHLCETMPELTEALMDHTELDYQEDVCVDNAKALKDYFTQNATNHALLTDVVNWLYDNRSNYDNKENYPMFIDSIASDTAILNDAYYTGSMGAVLMPVLIDATLNYTNWTDVVTFFDNWDQARTLMERNNDGQMLLGAAYHADPAQFMVNFMDVSGNHAILTESLAAIPNLTLDLFTDYMYRIQDHYCLHTFIIDSIVHTAYVNALQSRRFSLSSHHLYGSSRLGTKDYLPGEFYRMYAYADTTIAADTLTLSSLRPWYSLEFNDLIAGLQLEPYNATDFSTYFASHRIGEKQYELTNHLGNVQGTVSDLPFPYGEYNIEGYHPAMPATYDYYPFGMLMPGRFTSDTTSKCTTITQTKWITKLVDSCYDVYNWVWPFFTKFDKATAGVLAGTVVIGCDRVNEWVSFRFPSTPNTEQILELDVNTLTSGSGTLEVAEDIGGNWNVLATANINKAGLFHLNYTPTMSDVRVRFLGPIVMKVNHICIKKKVQVQESYLVDICNSYKDKYRFGFNGQEKVNEWAGIGNFMEFKERGQDTRIGRFLSVDPLAKKYPWNGSYNFAEDRVIDGKDLEGLEYRYSADGTYLGQGSDRSSQLVMLVTSKQVKGKTVTEEHVLTFNYMAVNHEEFQQYASTIYNETYQGPNAPNVDKSGKLFVADAIVNKGANLGTEYPALRNRPVFLQMTLDKVMINGDSHEKRMSAERQNPSAKALIPGTKLKLNRIRTLHYAEFYNSSLEERNQNPEMKASNEAAIQGLLRTANDEDVKRTDDSANGEANWTGNGTSNAPKKDATTTPTTTPPATSPTTKTN</sequence>
<dbReference type="InterPro" id="IPR050708">
    <property type="entry name" value="T6SS_VgrG/RHS"/>
</dbReference>
<evidence type="ECO:0000313" key="3">
    <source>
        <dbReference type="Proteomes" id="UP000323632"/>
    </source>
</evidence>
<dbReference type="EMBL" id="VWSH01000004">
    <property type="protein sequence ID" value="KAA5532228.1"/>
    <property type="molecule type" value="Genomic_DNA"/>
</dbReference>
<dbReference type="PANTHER" id="PTHR32305">
    <property type="match status" value="1"/>
</dbReference>
<organism evidence="2 3">
    <name type="scientific">Taibaiella lutea</name>
    <dbReference type="NCBI Taxonomy" id="2608001"/>
    <lineage>
        <taxon>Bacteria</taxon>
        <taxon>Pseudomonadati</taxon>
        <taxon>Bacteroidota</taxon>
        <taxon>Chitinophagia</taxon>
        <taxon>Chitinophagales</taxon>
        <taxon>Chitinophagaceae</taxon>
        <taxon>Taibaiella</taxon>
    </lineage>
</organism>
<feature type="region of interest" description="Disordered" evidence="1">
    <location>
        <begin position="3607"/>
        <end position="3657"/>
    </location>
</feature>
<feature type="compositionally biased region" description="Basic and acidic residues" evidence="1">
    <location>
        <begin position="3608"/>
        <end position="3618"/>
    </location>
</feature>
<reference evidence="2 3" key="1">
    <citation type="submission" date="2019-09" db="EMBL/GenBank/DDBJ databases">
        <title>Genome sequence and assembly of Taibaiella sp.</title>
        <authorList>
            <person name="Chhetri G."/>
        </authorList>
    </citation>
    <scope>NUCLEOTIDE SEQUENCE [LARGE SCALE GENOMIC DNA]</scope>
    <source>
        <strain evidence="2 3">KVB11</strain>
    </source>
</reference>
<protein>
    <recommendedName>
        <fullName evidence="4">RHS repeat-associated core domain-containing protein</fullName>
    </recommendedName>
</protein>
<keyword evidence="3" id="KW-1185">Reference proteome</keyword>
<evidence type="ECO:0008006" key="4">
    <source>
        <dbReference type="Google" id="ProtNLM"/>
    </source>
</evidence>
<evidence type="ECO:0000313" key="2">
    <source>
        <dbReference type="EMBL" id="KAA5532228.1"/>
    </source>
</evidence>
<proteinExistence type="predicted"/>
<comment type="caution">
    <text evidence="2">The sequence shown here is derived from an EMBL/GenBank/DDBJ whole genome shotgun (WGS) entry which is preliminary data.</text>
</comment>
<feature type="compositionally biased region" description="Polar residues" evidence="1">
    <location>
        <begin position="3622"/>
        <end position="3633"/>
    </location>
</feature>
<dbReference type="Proteomes" id="UP000323632">
    <property type="component" value="Unassembled WGS sequence"/>
</dbReference>
<dbReference type="PANTHER" id="PTHR32305:SF15">
    <property type="entry name" value="PROTEIN RHSA-RELATED"/>
    <property type="match status" value="1"/>
</dbReference>